<reference evidence="1 2" key="1">
    <citation type="submission" date="2019-05" db="EMBL/GenBank/DDBJ databases">
        <title>Another draft genome of Portunus trituberculatus and its Hox gene families provides insights of decapod evolution.</title>
        <authorList>
            <person name="Jeong J.-H."/>
            <person name="Song I."/>
            <person name="Kim S."/>
            <person name="Choi T."/>
            <person name="Kim D."/>
            <person name="Ryu S."/>
            <person name="Kim W."/>
        </authorList>
    </citation>
    <scope>NUCLEOTIDE SEQUENCE [LARGE SCALE GENOMIC DNA]</scope>
    <source>
        <tissue evidence="1">Muscle</tissue>
    </source>
</reference>
<evidence type="ECO:0000313" key="2">
    <source>
        <dbReference type="Proteomes" id="UP000324222"/>
    </source>
</evidence>
<protein>
    <submittedName>
        <fullName evidence="1">Uncharacterized protein</fullName>
    </submittedName>
</protein>
<dbReference type="AlphaFoldDB" id="A0A5B7CSF8"/>
<comment type="caution">
    <text evidence="1">The sequence shown here is derived from an EMBL/GenBank/DDBJ whole genome shotgun (WGS) entry which is preliminary data.</text>
</comment>
<dbReference type="EMBL" id="VSRR010000214">
    <property type="protein sequence ID" value="MPC12410.1"/>
    <property type="molecule type" value="Genomic_DNA"/>
</dbReference>
<accession>A0A5B7CSF8</accession>
<proteinExistence type="predicted"/>
<keyword evidence="2" id="KW-1185">Reference proteome</keyword>
<organism evidence="1 2">
    <name type="scientific">Portunus trituberculatus</name>
    <name type="common">Swimming crab</name>
    <name type="synonym">Neptunus trituberculatus</name>
    <dbReference type="NCBI Taxonomy" id="210409"/>
    <lineage>
        <taxon>Eukaryota</taxon>
        <taxon>Metazoa</taxon>
        <taxon>Ecdysozoa</taxon>
        <taxon>Arthropoda</taxon>
        <taxon>Crustacea</taxon>
        <taxon>Multicrustacea</taxon>
        <taxon>Malacostraca</taxon>
        <taxon>Eumalacostraca</taxon>
        <taxon>Eucarida</taxon>
        <taxon>Decapoda</taxon>
        <taxon>Pleocyemata</taxon>
        <taxon>Brachyura</taxon>
        <taxon>Eubrachyura</taxon>
        <taxon>Portunoidea</taxon>
        <taxon>Portunidae</taxon>
        <taxon>Portuninae</taxon>
        <taxon>Portunus</taxon>
    </lineage>
</organism>
<gene>
    <name evidence="1" type="ORF">E2C01_005101</name>
</gene>
<dbReference type="Proteomes" id="UP000324222">
    <property type="component" value="Unassembled WGS sequence"/>
</dbReference>
<sequence length="160" mass="17614">MLIEFCSSKTHISGRGMKQYGSDCLNGEACRGWRCETGRGDGRRDITSLNAKRQPTGREVYLRGAARLQLALHPPRTPPPQPRPLSLPAFSHVIDLHTFVNRPPQQDTDRVHSSVTLAITKAGPKTFATEPQATRVFMVHLLGPDVSLPLMQVCSCGLVM</sequence>
<name>A0A5B7CSF8_PORTR</name>
<evidence type="ECO:0000313" key="1">
    <source>
        <dbReference type="EMBL" id="MPC12410.1"/>
    </source>
</evidence>